<name>A0A0C9U4G4_PAXIN</name>
<keyword evidence="4 9" id="KW-0349">Heme</keyword>
<keyword evidence="13" id="KW-1185">Reference proteome</keyword>
<dbReference type="AlphaFoldDB" id="A0A0C9U4G4"/>
<dbReference type="InterPro" id="IPR017972">
    <property type="entry name" value="Cyt_P450_CS"/>
</dbReference>
<comment type="pathway">
    <text evidence="2">Secondary metabolite biosynthesis.</text>
</comment>
<keyword evidence="5 9" id="KW-0479">Metal-binding</keyword>
<evidence type="ECO:0000313" key="13">
    <source>
        <dbReference type="Proteomes" id="UP000053647"/>
    </source>
</evidence>
<dbReference type="InterPro" id="IPR050364">
    <property type="entry name" value="Cytochrome_P450_fung"/>
</dbReference>
<dbReference type="PRINTS" id="PR00385">
    <property type="entry name" value="P450"/>
</dbReference>
<dbReference type="Gene3D" id="1.10.630.10">
    <property type="entry name" value="Cytochrome P450"/>
    <property type="match status" value="1"/>
</dbReference>
<dbReference type="InterPro" id="IPR001128">
    <property type="entry name" value="Cyt_P450"/>
</dbReference>
<protein>
    <recommendedName>
        <fullName evidence="14">Cytochrome P450</fullName>
    </recommendedName>
</protein>
<dbReference type="PANTHER" id="PTHR46300:SF7">
    <property type="entry name" value="P450, PUTATIVE (EUROFUNG)-RELATED"/>
    <property type="match status" value="1"/>
</dbReference>
<reference evidence="12 13" key="1">
    <citation type="submission" date="2014-06" db="EMBL/GenBank/DDBJ databases">
        <authorList>
            <consortium name="DOE Joint Genome Institute"/>
            <person name="Kuo A."/>
            <person name="Kohler A."/>
            <person name="Nagy L.G."/>
            <person name="Floudas D."/>
            <person name="Copeland A."/>
            <person name="Barry K.W."/>
            <person name="Cichocki N."/>
            <person name="Veneault-Fourrey C."/>
            <person name="LaButti K."/>
            <person name="Lindquist E.A."/>
            <person name="Lipzen A."/>
            <person name="Lundell T."/>
            <person name="Morin E."/>
            <person name="Murat C."/>
            <person name="Sun H."/>
            <person name="Tunlid A."/>
            <person name="Henrissat B."/>
            <person name="Grigoriev I.V."/>
            <person name="Hibbett D.S."/>
            <person name="Martin F."/>
            <person name="Nordberg H.P."/>
            <person name="Cantor M.N."/>
            <person name="Hua S.X."/>
        </authorList>
    </citation>
    <scope>NUCLEOTIDE SEQUENCE [LARGE SCALE GENOMIC DNA]</scope>
    <source>
        <strain evidence="12 13">ATCC 200175</strain>
    </source>
</reference>
<evidence type="ECO:0000313" key="12">
    <source>
        <dbReference type="EMBL" id="KIJ14342.1"/>
    </source>
</evidence>
<gene>
    <name evidence="12" type="ORF">PAXINDRAFT_79732</name>
</gene>
<evidence type="ECO:0000256" key="2">
    <source>
        <dbReference type="ARBA" id="ARBA00005179"/>
    </source>
</evidence>
<evidence type="ECO:0000256" key="8">
    <source>
        <dbReference type="ARBA" id="ARBA00023033"/>
    </source>
</evidence>
<keyword evidence="6 10" id="KW-0560">Oxidoreductase</keyword>
<dbReference type="PANTHER" id="PTHR46300">
    <property type="entry name" value="P450, PUTATIVE (EUROFUNG)-RELATED-RELATED"/>
    <property type="match status" value="1"/>
</dbReference>
<dbReference type="SUPFAM" id="SSF48264">
    <property type="entry name" value="Cytochrome P450"/>
    <property type="match status" value="1"/>
</dbReference>
<evidence type="ECO:0000256" key="6">
    <source>
        <dbReference type="ARBA" id="ARBA00023002"/>
    </source>
</evidence>
<dbReference type="EMBL" id="KN819344">
    <property type="protein sequence ID" value="KIJ14342.1"/>
    <property type="molecule type" value="Genomic_DNA"/>
</dbReference>
<feature type="transmembrane region" description="Helical" evidence="11">
    <location>
        <begin position="301"/>
        <end position="325"/>
    </location>
</feature>
<evidence type="ECO:0000256" key="9">
    <source>
        <dbReference type="PIRSR" id="PIRSR602401-1"/>
    </source>
</evidence>
<dbReference type="OrthoDB" id="2789670at2759"/>
<feature type="binding site" description="axial binding residue" evidence="9">
    <location>
        <position position="447"/>
    </location>
    <ligand>
        <name>heme</name>
        <dbReference type="ChEBI" id="CHEBI:30413"/>
    </ligand>
    <ligandPart>
        <name>Fe</name>
        <dbReference type="ChEBI" id="CHEBI:18248"/>
    </ligandPart>
</feature>
<accession>A0A0C9U4G4</accession>
<evidence type="ECO:0008006" key="14">
    <source>
        <dbReference type="Google" id="ProtNLM"/>
    </source>
</evidence>
<dbReference type="GO" id="GO:0005506">
    <property type="term" value="F:iron ion binding"/>
    <property type="evidence" value="ECO:0007669"/>
    <property type="project" value="InterPro"/>
</dbReference>
<keyword evidence="11" id="KW-0812">Transmembrane</keyword>
<dbReference type="HOGENOM" id="CLU_001570_2_3_1"/>
<keyword evidence="11" id="KW-0472">Membrane</keyword>
<dbReference type="GO" id="GO:0020037">
    <property type="term" value="F:heme binding"/>
    <property type="evidence" value="ECO:0007669"/>
    <property type="project" value="InterPro"/>
</dbReference>
<evidence type="ECO:0000256" key="3">
    <source>
        <dbReference type="ARBA" id="ARBA00010617"/>
    </source>
</evidence>
<comment type="similarity">
    <text evidence="3 10">Belongs to the cytochrome P450 family.</text>
</comment>
<keyword evidence="11" id="KW-1133">Transmembrane helix</keyword>
<evidence type="ECO:0000256" key="1">
    <source>
        <dbReference type="ARBA" id="ARBA00001971"/>
    </source>
</evidence>
<evidence type="ECO:0000256" key="4">
    <source>
        <dbReference type="ARBA" id="ARBA00022617"/>
    </source>
</evidence>
<keyword evidence="7 9" id="KW-0408">Iron</keyword>
<reference evidence="13" key="2">
    <citation type="submission" date="2015-01" db="EMBL/GenBank/DDBJ databases">
        <title>Evolutionary Origins and Diversification of the Mycorrhizal Mutualists.</title>
        <authorList>
            <consortium name="DOE Joint Genome Institute"/>
            <consortium name="Mycorrhizal Genomics Consortium"/>
            <person name="Kohler A."/>
            <person name="Kuo A."/>
            <person name="Nagy L.G."/>
            <person name="Floudas D."/>
            <person name="Copeland A."/>
            <person name="Barry K.W."/>
            <person name="Cichocki N."/>
            <person name="Veneault-Fourrey C."/>
            <person name="LaButti K."/>
            <person name="Lindquist E.A."/>
            <person name="Lipzen A."/>
            <person name="Lundell T."/>
            <person name="Morin E."/>
            <person name="Murat C."/>
            <person name="Riley R."/>
            <person name="Ohm R."/>
            <person name="Sun H."/>
            <person name="Tunlid A."/>
            <person name="Henrissat B."/>
            <person name="Grigoriev I.V."/>
            <person name="Hibbett D.S."/>
            <person name="Martin F."/>
        </authorList>
    </citation>
    <scope>NUCLEOTIDE SEQUENCE [LARGE SCALE GENOMIC DNA]</scope>
    <source>
        <strain evidence="13">ATCC 200175</strain>
    </source>
</reference>
<dbReference type="Proteomes" id="UP000053647">
    <property type="component" value="Unassembled WGS sequence"/>
</dbReference>
<dbReference type="InterPro" id="IPR036396">
    <property type="entry name" value="Cyt_P450_sf"/>
</dbReference>
<keyword evidence="8 10" id="KW-0503">Monooxygenase</keyword>
<evidence type="ECO:0000256" key="10">
    <source>
        <dbReference type="RuleBase" id="RU000461"/>
    </source>
</evidence>
<dbReference type="PROSITE" id="PS00086">
    <property type="entry name" value="CYTOCHROME_P450"/>
    <property type="match status" value="1"/>
</dbReference>
<sequence>MDYRLTALAAVSLVAYGLVSAWPSRRRNPTSHPLPPGPKPLPIVGNVLGINPSAPWVSYTNWGKTYGELVYSRLLNQEIIVINSEEVAKELLERRSNNYSDRPAIIRMTNDFFGWSFNSVMVPYSDRWRLHRRLFHQAFRPEAAFNYHPMQLRKARELLHNLVEAPVDYVAHLQTHSASIIMSVVYGYETAPRDDPIIGVVDKAVNLAVASIRPEVAAFLGFLPFLRHIPSWFPGASFKRTALLSQKYADDMIEAPFQFVEKSIAAGTAVPSMVSDSLKRIAEYDGSDGYVQAIKESSVTAFAVILILASQTASTLLIFVLAMVLNPEVQERAQAEIDSVIGTVRLPAFEDRPSLPYIEAVLRETLRWHPAVPLSIPHATTSADVYEGYFIPQGAFLSDIMAFLAMTRNEVKYPSPEEFRPERFLDKDGQINDDTVSFAFGAGRRICVGRHIADASVWSAIASILAIFRITKCRDKQGNEIDVNPDWTAGVTSHPHHFPCKFTPRAPGGMTAEKLAQMF</sequence>
<evidence type="ECO:0000256" key="5">
    <source>
        <dbReference type="ARBA" id="ARBA00022723"/>
    </source>
</evidence>
<dbReference type="InterPro" id="IPR002401">
    <property type="entry name" value="Cyt_P450_E_grp-I"/>
</dbReference>
<evidence type="ECO:0000256" key="7">
    <source>
        <dbReference type="ARBA" id="ARBA00023004"/>
    </source>
</evidence>
<proteinExistence type="inferred from homology"/>
<dbReference type="GO" id="GO:0004497">
    <property type="term" value="F:monooxygenase activity"/>
    <property type="evidence" value="ECO:0007669"/>
    <property type="project" value="UniProtKB-KW"/>
</dbReference>
<comment type="cofactor">
    <cofactor evidence="1 9">
        <name>heme</name>
        <dbReference type="ChEBI" id="CHEBI:30413"/>
    </cofactor>
</comment>
<dbReference type="CDD" id="cd11065">
    <property type="entry name" value="CYP64-like"/>
    <property type="match status" value="1"/>
</dbReference>
<dbReference type="GO" id="GO:0016705">
    <property type="term" value="F:oxidoreductase activity, acting on paired donors, with incorporation or reduction of molecular oxygen"/>
    <property type="evidence" value="ECO:0007669"/>
    <property type="project" value="InterPro"/>
</dbReference>
<organism evidence="12 13">
    <name type="scientific">Paxillus involutus ATCC 200175</name>
    <dbReference type="NCBI Taxonomy" id="664439"/>
    <lineage>
        <taxon>Eukaryota</taxon>
        <taxon>Fungi</taxon>
        <taxon>Dikarya</taxon>
        <taxon>Basidiomycota</taxon>
        <taxon>Agaricomycotina</taxon>
        <taxon>Agaricomycetes</taxon>
        <taxon>Agaricomycetidae</taxon>
        <taxon>Boletales</taxon>
        <taxon>Paxilineae</taxon>
        <taxon>Paxillaceae</taxon>
        <taxon>Paxillus</taxon>
    </lineage>
</organism>
<dbReference type="PRINTS" id="PR00463">
    <property type="entry name" value="EP450I"/>
</dbReference>
<evidence type="ECO:0000256" key="11">
    <source>
        <dbReference type="SAM" id="Phobius"/>
    </source>
</evidence>
<dbReference type="Pfam" id="PF00067">
    <property type="entry name" value="p450"/>
    <property type="match status" value="1"/>
</dbReference>